<name>A0A7J5PWJ7_9BACE</name>
<sequence>MFFQSIYQMMSAGTDLNINIRRTDGKLSVAVMPRRTTLKDETGQAIVPLILNGTPMELDGQFLQAVTSPLQRVQEVLVNLETFEKQAQQAASQGKAARSASSKETKETREKQEKMEKLLKRAEEAYTAGRYSEATTCFRQAKVLADADRQKQIEARILEVQKESAQCSLFPEGDTQAKPASQQQPVNGTPTGKQPDGQMQIFTVQPPGQQTPPVQPAQQPMPQPQIIQPQSVQQTYQPGMPQPMYGGYYRNPVNGIPQQPTEYPQMYPGQPAGQQWQPQQWQQAPSMPQPQAPAMQTVQGTTGREYRSQPQPDEALTFDKDDESDRELLREDPYAEYIDFPHECRMKDEVQAELICY</sequence>
<evidence type="ECO:0000313" key="4">
    <source>
        <dbReference type="Proteomes" id="UP000434604"/>
    </source>
</evidence>
<feature type="domain" description="ParB-related ThiF-related cassette protein E" evidence="2">
    <location>
        <begin position="2"/>
        <end position="172"/>
    </location>
</feature>
<dbReference type="Proteomes" id="UP000434604">
    <property type="component" value="Unassembled WGS sequence"/>
</dbReference>
<comment type="caution">
    <text evidence="3">The sequence shown here is derived from an EMBL/GenBank/DDBJ whole genome shotgun (WGS) entry which is preliminary data.</text>
</comment>
<feature type="region of interest" description="Disordered" evidence="1">
    <location>
        <begin position="89"/>
        <end position="115"/>
    </location>
</feature>
<gene>
    <name evidence="3" type="ORF">GA398_12210</name>
</gene>
<organism evidence="3 4">
    <name type="scientific">Bacteroides xylanisolvens</name>
    <dbReference type="NCBI Taxonomy" id="371601"/>
    <lineage>
        <taxon>Bacteria</taxon>
        <taxon>Pseudomonadati</taxon>
        <taxon>Bacteroidota</taxon>
        <taxon>Bacteroidia</taxon>
        <taxon>Bacteroidales</taxon>
        <taxon>Bacteroidaceae</taxon>
        <taxon>Bacteroides</taxon>
    </lineage>
</organism>
<dbReference type="AlphaFoldDB" id="A0A7J5PWJ7"/>
<evidence type="ECO:0000256" key="1">
    <source>
        <dbReference type="SAM" id="MobiDB-lite"/>
    </source>
</evidence>
<feature type="region of interest" description="Disordered" evidence="1">
    <location>
        <begin position="267"/>
        <end position="332"/>
    </location>
</feature>
<dbReference type="NCBIfam" id="TIGR03741">
    <property type="entry name" value="PRTRC_E"/>
    <property type="match status" value="1"/>
</dbReference>
<reference evidence="3 4" key="1">
    <citation type="journal article" date="2019" name="Nat. Med.">
        <title>A library of human gut bacterial isolates paired with longitudinal multiomics data enables mechanistic microbiome research.</title>
        <authorList>
            <person name="Poyet M."/>
            <person name="Groussin M."/>
            <person name="Gibbons S.M."/>
            <person name="Avila-Pacheco J."/>
            <person name="Jiang X."/>
            <person name="Kearney S.M."/>
            <person name="Perrotta A.R."/>
            <person name="Berdy B."/>
            <person name="Zhao S."/>
            <person name="Lieberman T.D."/>
            <person name="Swanson P.K."/>
            <person name="Smith M."/>
            <person name="Roesemann S."/>
            <person name="Alexander J.E."/>
            <person name="Rich S.A."/>
            <person name="Livny J."/>
            <person name="Vlamakis H."/>
            <person name="Clish C."/>
            <person name="Bullock K."/>
            <person name="Deik A."/>
            <person name="Scott J."/>
            <person name="Pierce K.A."/>
            <person name="Xavier R.J."/>
            <person name="Alm E.J."/>
        </authorList>
    </citation>
    <scope>NUCLEOTIDE SEQUENCE [LARGE SCALE GENOMIC DNA]</scope>
    <source>
        <strain evidence="3 4">BIOML-A58</strain>
    </source>
</reference>
<evidence type="ECO:0000313" key="3">
    <source>
        <dbReference type="EMBL" id="KAB6147372.1"/>
    </source>
</evidence>
<feature type="region of interest" description="Disordered" evidence="1">
    <location>
        <begin position="171"/>
        <end position="199"/>
    </location>
</feature>
<accession>A0A7J5PWJ7</accession>
<feature type="compositionally biased region" description="Low complexity" evidence="1">
    <location>
        <begin position="89"/>
        <end position="100"/>
    </location>
</feature>
<feature type="compositionally biased region" description="Low complexity" evidence="1">
    <location>
        <begin position="268"/>
        <end position="286"/>
    </location>
</feature>
<dbReference type="EMBL" id="WDED01000016">
    <property type="protein sequence ID" value="KAB6147372.1"/>
    <property type="molecule type" value="Genomic_DNA"/>
</dbReference>
<protein>
    <submittedName>
        <fullName evidence="3">PRTRC system protein E</fullName>
    </submittedName>
</protein>
<dbReference type="InterPro" id="IPR022273">
    <property type="entry name" value="PRTRC_protein-E"/>
</dbReference>
<feature type="compositionally biased region" description="Basic and acidic residues" evidence="1">
    <location>
        <begin position="101"/>
        <end position="115"/>
    </location>
</feature>
<dbReference type="RefSeq" id="WP_151934794.1">
    <property type="nucleotide sequence ID" value="NZ_WDED01000016.1"/>
</dbReference>
<dbReference type="Pfam" id="PF19556">
    <property type="entry name" value="PRTRC_E"/>
    <property type="match status" value="1"/>
</dbReference>
<evidence type="ECO:0000259" key="2">
    <source>
        <dbReference type="Pfam" id="PF19556"/>
    </source>
</evidence>
<proteinExistence type="predicted"/>
<feature type="compositionally biased region" description="Polar residues" evidence="1">
    <location>
        <begin position="178"/>
        <end position="192"/>
    </location>
</feature>